<keyword evidence="10" id="KW-1185">Reference proteome</keyword>
<dbReference type="Proteomes" id="UP000292136">
    <property type="component" value="Unassembled WGS sequence"/>
</dbReference>
<proteinExistence type="inferred from homology"/>
<evidence type="ECO:0000256" key="5">
    <source>
        <dbReference type="ARBA" id="ARBA00022884"/>
    </source>
</evidence>
<reference evidence="9 10" key="1">
    <citation type="submission" date="2019-02" db="EMBL/GenBank/DDBJ databases">
        <title>Genomic Encyclopedia of Type Strains, Phase IV (KMG-IV): sequencing the most valuable type-strain genomes for metagenomic binning, comparative biology and taxonomic classification.</title>
        <authorList>
            <person name="Goeker M."/>
        </authorList>
    </citation>
    <scope>NUCLEOTIDE SEQUENCE [LARGE SCALE GENOMIC DNA]</scope>
    <source>
        <strain evidence="9 10">DSM 21223</strain>
    </source>
</reference>
<dbReference type="HAMAP" id="MF_00227">
    <property type="entry name" value="RNase_P"/>
    <property type="match status" value="1"/>
</dbReference>
<comment type="function">
    <text evidence="6">RNaseP catalyzes the removal of the 5'-leader sequence from pre-tRNA to produce the mature 5'-terminus. It can also cleave other RNA substrates such as 4.5S RNA. The protein component plays an auxiliary but essential role in vivo by binding to the 5'-leader sequence and broadening the substrate specificity of the ribozyme.</text>
</comment>
<dbReference type="InterPro" id="IPR000100">
    <property type="entry name" value="RNase_P"/>
</dbReference>
<gene>
    <name evidence="6" type="primary">rnpA</name>
    <name evidence="9" type="ORF">EV678_2288</name>
</gene>
<evidence type="ECO:0000313" key="10">
    <source>
        <dbReference type="Proteomes" id="UP000292136"/>
    </source>
</evidence>
<feature type="compositionally biased region" description="Pro residues" evidence="8">
    <location>
        <begin position="141"/>
        <end position="154"/>
    </location>
</feature>
<comment type="similarity">
    <text evidence="6">Belongs to the RnpA family.</text>
</comment>
<evidence type="ECO:0000256" key="1">
    <source>
        <dbReference type="ARBA" id="ARBA00022694"/>
    </source>
</evidence>
<organism evidence="9 10">
    <name type="scientific">Azospira oryzae</name>
    <dbReference type="NCBI Taxonomy" id="146939"/>
    <lineage>
        <taxon>Bacteria</taxon>
        <taxon>Pseudomonadati</taxon>
        <taxon>Pseudomonadota</taxon>
        <taxon>Betaproteobacteria</taxon>
        <taxon>Rhodocyclales</taxon>
        <taxon>Rhodocyclaceae</taxon>
        <taxon>Azospira</taxon>
    </lineage>
</organism>
<comment type="catalytic activity">
    <reaction evidence="6">
        <text>Endonucleolytic cleavage of RNA, removing 5'-extranucleotides from tRNA precursor.</text>
        <dbReference type="EC" id="3.1.26.5"/>
    </reaction>
</comment>
<dbReference type="InterPro" id="IPR014721">
    <property type="entry name" value="Ribsml_uS5_D2-typ_fold_subgr"/>
</dbReference>
<evidence type="ECO:0000313" key="9">
    <source>
        <dbReference type="EMBL" id="RZT76412.1"/>
    </source>
</evidence>
<dbReference type="EC" id="3.1.26.5" evidence="6 7"/>
<keyword evidence="5 6" id="KW-0694">RNA-binding</keyword>
<accession>A0ABY0IMH4</accession>
<dbReference type="PANTHER" id="PTHR33992">
    <property type="entry name" value="RIBONUCLEASE P PROTEIN COMPONENT"/>
    <property type="match status" value="1"/>
</dbReference>
<keyword evidence="2 6" id="KW-0540">Nuclease</keyword>
<dbReference type="NCBIfam" id="TIGR00188">
    <property type="entry name" value="rnpA"/>
    <property type="match status" value="1"/>
</dbReference>
<dbReference type="EMBL" id="SHKM01000002">
    <property type="protein sequence ID" value="RZT76412.1"/>
    <property type="molecule type" value="Genomic_DNA"/>
</dbReference>
<evidence type="ECO:0000256" key="3">
    <source>
        <dbReference type="ARBA" id="ARBA00022759"/>
    </source>
</evidence>
<evidence type="ECO:0000256" key="7">
    <source>
        <dbReference type="NCBIfam" id="TIGR00188"/>
    </source>
</evidence>
<dbReference type="SUPFAM" id="SSF54211">
    <property type="entry name" value="Ribosomal protein S5 domain 2-like"/>
    <property type="match status" value="1"/>
</dbReference>
<evidence type="ECO:0000256" key="2">
    <source>
        <dbReference type="ARBA" id="ARBA00022722"/>
    </source>
</evidence>
<comment type="caution">
    <text evidence="9">The sequence shown here is derived from an EMBL/GenBank/DDBJ whole genome shotgun (WGS) entry which is preliminary data.</text>
</comment>
<dbReference type="Gene3D" id="3.30.230.10">
    <property type="match status" value="1"/>
</dbReference>
<evidence type="ECO:0000256" key="8">
    <source>
        <dbReference type="SAM" id="MobiDB-lite"/>
    </source>
</evidence>
<keyword evidence="4 6" id="KW-0378">Hydrolase</keyword>
<dbReference type="InterPro" id="IPR020568">
    <property type="entry name" value="Ribosomal_Su5_D2-typ_SF"/>
</dbReference>
<dbReference type="PANTHER" id="PTHR33992:SF1">
    <property type="entry name" value="RIBONUCLEASE P PROTEIN COMPONENT"/>
    <property type="match status" value="1"/>
</dbReference>
<protein>
    <recommendedName>
        <fullName evidence="6 7">Ribonuclease P protein component</fullName>
        <shortName evidence="6">RNase P protein</shortName>
        <shortName evidence="6">RNaseP protein</shortName>
        <ecNumber evidence="6 7">3.1.26.5</ecNumber>
    </recommendedName>
    <alternativeName>
        <fullName evidence="6">Protein C5</fullName>
    </alternativeName>
</protein>
<keyword evidence="3 6" id="KW-0255">Endonuclease</keyword>
<name>A0ABY0IMH4_9RHOO</name>
<comment type="subunit">
    <text evidence="6">Consists of a catalytic RNA component (M1 or rnpB) and a protein subunit.</text>
</comment>
<dbReference type="Pfam" id="PF00825">
    <property type="entry name" value="Ribonuclease_P"/>
    <property type="match status" value="1"/>
</dbReference>
<sequence>MSDESRLQAPQRFPFPKRYRLTKTDEFSSVFGFRRAIKGPYFLLHWRLCSPEEARQGARLGLVVGKKLCRASVGRNRVKRLAREAFRLQRQDFPAVDLILRLGVSLDKAKPRPSKAEMAAEIAGLLRRLSRRLAEPRDAGNPPPAANPAAPEPR</sequence>
<evidence type="ECO:0000256" key="6">
    <source>
        <dbReference type="HAMAP-Rule" id="MF_00227"/>
    </source>
</evidence>
<keyword evidence="1 6" id="KW-0819">tRNA processing</keyword>
<evidence type="ECO:0000256" key="4">
    <source>
        <dbReference type="ARBA" id="ARBA00022801"/>
    </source>
</evidence>
<feature type="region of interest" description="Disordered" evidence="8">
    <location>
        <begin position="133"/>
        <end position="154"/>
    </location>
</feature>